<dbReference type="OrthoDB" id="5818554at2759"/>
<sequence length="52" mass="5896">MSLAARDRLQRAYKSGESEGFVLLLESGRIDQGHHENFAKKPLKSSLRWIAP</sequence>
<dbReference type="Gene3D" id="3.40.720.10">
    <property type="entry name" value="Alkaline Phosphatase, subunit A"/>
    <property type="match status" value="1"/>
</dbReference>
<accession>A0A7T8GZF4</accession>
<keyword evidence="2" id="KW-1185">Reference proteome</keyword>
<organism evidence="1 2">
    <name type="scientific">Caligus rogercresseyi</name>
    <name type="common">Sea louse</name>
    <dbReference type="NCBI Taxonomy" id="217165"/>
    <lineage>
        <taxon>Eukaryota</taxon>
        <taxon>Metazoa</taxon>
        <taxon>Ecdysozoa</taxon>
        <taxon>Arthropoda</taxon>
        <taxon>Crustacea</taxon>
        <taxon>Multicrustacea</taxon>
        <taxon>Hexanauplia</taxon>
        <taxon>Copepoda</taxon>
        <taxon>Siphonostomatoida</taxon>
        <taxon>Caligidae</taxon>
        <taxon>Caligus</taxon>
    </lineage>
</organism>
<reference evidence="2" key="1">
    <citation type="submission" date="2021-01" db="EMBL/GenBank/DDBJ databases">
        <title>Caligus Genome Assembly.</title>
        <authorList>
            <person name="Gallardo-Escarate C."/>
        </authorList>
    </citation>
    <scope>NUCLEOTIDE SEQUENCE [LARGE SCALE GENOMIC DNA]</scope>
</reference>
<dbReference type="Proteomes" id="UP000595437">
    <property type="component" value="Chromosome 10"/>
</dbReference>
<proteinExistence type="predicted"/>
<protein>
    <submittedName>
        <fullName evidence="1">Alkaline phosphatase</fullName>
    </submittedName>
</protein>
<dbReference type="AlphaFoldDB" id="A0A7T8GZF4"/>
<dbReference type="InterPro" id="IPR017850">
    <property type="entry name" value="Alkaline_phosphatase_core_sf"/>
</dbReference>
<evidence type="ECO:0000313" key="1">
    <source>
        <dbReference type="EMBL" id="QQP40708.1"/>
    </source>
</evidence>
<gene>
    <name evidence="1" type="ORF">FKW44_014850</name>
</gene>
<name>A0A7T8GZF4_CALRO</name>
<dbReference type="EMBL" id="CP045899">
    <property type="protein sequence ID" value="QQP40708.1"/>
    <property type="molecule type" value="Genomic_DNA"/>
</dbReference>
<dbReference type="SUPFAM" id="SSF53649">
    <property type="entry name" value="Alkaline phosphatase-like"/>
    <property type="match status" value="1"/>
</dbReference>
<evidence type="ECO:0000313" key="2">
    <source>
        <dbReference type="Proteomes" id="UP000595437"/>
    </source>
</evidence>